<dbReference type="AlphaFoldDB" id="A0A4U9URY0"/>
<dbReference type="KEGG" id="stha:NCTC11429_01396"/>
<evidence type="ECO:0000313" key="3">
    <source>
        <dbReference type="Proteomes" id="UP000308196"/>
    </source>
</evidence>
<evidence type="ECO:0000256" key="1">
    <source>
        <dbReference type="SAM" id="Phobius"/>
    </source>
</evidence>
<keyword evidence="1" id="KW-0812">Transmembrane</keyword>
<keyword evidence="1" id="KW-0472">Membrane</keyword>
<dbReference type="EMBL" id="LR590484">
    <property type="protein sequence ID" value="VTR34812.1"/>
    <property type="molecule type" value="Genomic_DNA"/>
</dbReference>
<feature type="transmembrane region" description="Helical" evidence="1">
    <location>
        <begin position="83"/>
        <end position="110"/>
    </location>
</feature>
<reference evidence="2 3" key="1">
    <citation type="submission" date="2019-05" db="EMBL/GenBank/DDBJ databases">
        <authorList>
            <consortium name="Pathogen Informatics"/>
        </authorList>
    </citation>
    <scope>NUCLEOTIDE SEQUENCE [LARGE SCALE GENOMIC DNA]</scope>
    <source>
        <strain evidence="2 3">NCTC11429</strain>
    </source>
</reference>
<accession>A0A4U9URY0</accession>
<feature type="transmembrane region" description="Helical" evidence="1">
    <location>
        <begin position="6"/>
        <end position="31"/>
    </location>
</feature>
<name>A0A4U9URY0_9SPHI</name>
<evidence type="ECO:0000313" key="2">
    <source>
        <dbReference type="EMBL" id="VTR34812.1"/>
    </source>
</evidence>
<proteinExistence type="predicted"/>
<feature type="transmembrane region" description="Helical" evidence="1">
    <location>
        <begin position="122"/>
        <end position="147"/>
    </location>
</feature>
<dbReference type="Proteomes" id="UP000308196">
    <property type="component" value="Chromosome"/>
</dbReference>
<feature type="transmembrane region" description="Helical" evidence="1">
    <location>
        <begin position="51"/>
        <end position="71"/>
    </location>
</feature>
<organism evidence="2 3">
    <name type="scientific">Sphingobacterium thalpophilum</name>
    <dbReference type="NCBI Taxonomy" id="259"/>
    <lineage>
        <taxon>Bacteria</taxon>
        <taxon>Pseudomonadati</taxon>
        <taxon>Bacteroidota</taxon>
        <taxon>Sphingobacteriia</taxon>
        <taxon>Sphingobacteriales</taxon>
        <taxon>Sphingobacteriaceae</taxon>
        <taxon>Sphingobacterium</taxon>
    </lineage>
</organism>
<protein>
    <submittedName>
        <fullName evidence="2">Uncharacterized protein</fullName>
    </submittedName>
</protein>
<keyword evidence="1" id="KW-1133">Transmembrane helix</keyword>
<sequence length="150" mass="17209">MVFATSLTLFLVFMPSLVNILLSLSVSFYWFGRMFTSGYSFRPWLMMDRLLICYVMISTSIAAFAITSYAWNGDFQQYISNDMFLLGMGMAILGYLFTTIFVAVRSVLLWSDAHGSGKRKCYWYLAFLPLWLCCFLGEIIVFCLAASKMK</sequence>
<gene>
    <name evidence="2" type="ORF">NCTC11429_01396</name>
</gene>